<evidence type="ECO:0000313" key="1">
    <source>
        <dbReference type="EMBL" id="KAH7909514.1"/>
    </source>
</evidence>
<proteinExistence type="predicted"/>
<keyword evidence="2" id="KW-1185">Reference proteome</keyword>
<protein>
    <submittedName>
        <fullName evidence="1">Uncharacterized protein</fullName>
    </submittedName>
</protein>
<gene>
    <name evidence="1" type="ORF">BJ138DRAFT_981566</name>
</gene>
<evidence type="ECO:0000313" key="2">
    <source>
        <dbReference type="Proteomes" id="UP000790377"/>
    </source>
</evidence>
<feature type="non-terminal residue" evidence="1">
    <location>
        <position position="264"/>
    </location>
</feature>
<organism evidence="1 2">
    <name type="scientific">Hygrophoropsis aurantiaca</name>
    <dbReference type="NCBI Taxonomy" id="72124"/>
    <lineage>
        <taxon>Eukaryota</taxon>
        <taxon>Fungi</taxon>
        <taxon>Dikarya</taxon>
        <taxon>Basidiomycota</taxon>
        <taxon>Agaricomycotina</taxon>
        <taxon>Agaricomycetes</taxon>
        <taxon>Agaricomycetidae</taxon>
        <taxon>Boletales</taxon>
        <taxon>Coniophorineae</taxon>
        <taxon>Hygrophoropsidaceae</taxon>
        <taxon>Hygrophoropsis</taxon>
    </lineage>
</organism>
<reference evidence="1" key="1">
    <citation type="journal article" date="2021" name="New Phytol.">
        <title>Evolutionary innovations through gain and loss of genes in the ectomycorrhizal Boletales.</title>
        <authorList>
            <person name="Wu G."/>
            <person name="Miyauchi S."/>
            <person name="Morin E."/>
            <person name="Kuo A."/>
            <person name="Drula E."/>
            <person name="Varga T."/>
            <person name="Kohler A."/>
            <person name="Feng B."/>
            <person name="Cao Y."/>
            <person name="Lipzen A."/>
            <person name="Daum C."/>
            <person name="Hundley H."/>
            <person name="Pangilinan J."/>
            <person name="Johnson J."/>
            <person name="Barry K."/>
            <person name="LaButti K."/>
            <person name="Ng V."/>
            <person name="Ahrendt S."/>
            <person name="Min B."/>
            <person name="Choi I.G."/>
            <person name="Park H."/>
            <person name="Plett J.M."/>
            <person name="Magnuson J."/>
            <person name="Spatafora J.W."/>
            <person name="Nagy L.G."/>
            <person name="Henrissat B."/>
            <person name="Grigoriev I.V."/>
            <person name="Yang Z.L."/>
            <person name="Xu J."/>
            <person name="Martin F.M."/>
        </authorList>
    </citation>
    <scope>NUCLEOTIDE SEQUENCE</scope>
    <source>
        <strain evidence="1">ATCC 28755</strain>
    </source>
</reference>
<dbReference type="Proteomes" id="UP000790377">
    <property type="component" value="Unassembled WGS sequence"/>
</dbReference>
<dbReference type="EMBL" id="MU267755">
    <property type="protein sequence ID" value="KAH7909514.1"/>
    <property type="molecule type" value="Genomic_DNA"/>
</dbReference>
<comment type="caution">
    <text evidence="1">The sequence shown here is derived from an EMBL/GenBank/DDBJ whole genome shotgun (WGS) entry which is preliminary data.</text>
</comment>
<sequence length="264" mass="29832">PDLVVHHGNDPIVEYKNPTLIMGMYPSLFPFGIGGFEDPKRPTALSFRAQAASYFDIPERAFRYHHAYVFVLFNILQRRAAHLHTSFSVKKESFDRVSHELVSISSSVLESTATHLEQEGSYQTLNNEQKKALQLLNHVNTISARIPGSQAAKIFVRNEIRSYMGYFGLPTLFFTANPNPAHSPIFQVMYGDETVDLTKHFPVLVPVHDRAIRLAHDPVAAADFFDFSISSIFKYLLGWDYKKRESLPEGGILGHIKAFYGTAE</sequence>
<name>A0ACB8A8W3_9AGAM</name>
<feature type="non-terminal residue" evidence="1">
    <location>
        <position position="1"/>
    </location>
</feature>
<accession>A0ACB8A8W3</accession>